<comment type="similarity">
    <text evidence="1">Belongs to the Gfo/Idh/MocA family.</text>
</comment>
<evidence type="ECO:0000256" key="1">
    <source>
        <dbReference type="ARBA" id="ARBA00010928"/>
    </source>
</evidence>
<keyword evidence="2" id="KW-0560">Oxidoreductase</keyword>
<dbReference type="SUPFAM" id="SSF51735">
    <property type="entry name" value="NAD(P)-binding Rossmann-fold domains"/>
    <property type="match status" value="1"/>
</dbReference>
<accession>A0A0X8JHS2</accession>
<dbReference type="Pfam" id="PF01408">
    <property type="entry name" value="GFO_IDH_MocA"/>
    <property type="match status" value="1"/>
</dbReference>
<dbReference type="Gene3D" id="3.40.50.720">
    <property type="entry name" value="NAD(P)-binding Rossmann-like Domain"/>
    <property type="match status" value="1"/>
</dbReference>
<gene>
    <name evidence="5" type="ORF">AXF14_12920</name>
</gene>
<dbReference type="AlphaFoldDB" id="A0A0X8JHS2"/>
<dbReference type="Pfam" id="PF22725">
    <property type="entry name" value="GFO_IDH_MocA_C3"/>
    <property type="match status" value="1"/>
</dbReference>
<dbReference type="KEGG" id="ard:AXF14_12920"/>
<evidence type="ECO:0000259" key="4">
    <source>
        <dbReference type="Pfam" id="PF22725"/>
    </source>
</evidence>
<dbReference type="STRING" id="111015.AXF14_12920"/>
<evidence type="ECO:0000313" key="6">
    <source>
        <dbReference type="Proteomes" id="UP000065220"/>
    </source>
</evidence>
<name>A0A0X8JHS2_ACTRD</name>
<dbReference type="EMBL" id="CP014228">
    <property type="protein sequence ID" value="AMD88633.1"/>
    <property type="molecule type" value="Genomic_DNA"/>
</dbReference>
<dbReference type="InterPro" id="IPR000683">
    <property type="entry name" value="Gfo/Idh/MocA-like_OxRdtase_N"/>
</dbReference>
<dbReference type="PANTHER" id="PTHR22604:SF105">
    <property type="entry name" value="TRANS-1,2-DIHYDROBENZENE-1,2-DIOL DEHYDROGENASE"/>
    <property type="match status" value="1"/>
</dbReference>
<dbReference type="InterPro" id="IPR050984">
    <property type="entry name" value="Gfo/Idh/MocA_domain"/>
</dbReference>
<proteinExistence type="inferred from homology"/>
<organism evidence="5 6">
    <name type="scientific">Actinomyces radicidentis</name>
    <dbReference type="NCBI Taxonomy" id="111015"/>
    <lineage>
        <taxon>Bacteria</taxon>
        <taxon>Bacillati</taxon>
        <taxon>Actinomycetota</taxon>
        <taxon>Actinomycetes</taxon>
        <taxon>Actinomycetales</taxon>
        <taxon>Actinomycetaceae</taxon>
        <taxon>Actinomyces</taxon>
    </lineage>
</organism>
<dbReference type="Gene3D" id="3.30.360.10">
    <property type="entry name" value="Dihydrodipicolinate Reductase, domain 2"/>
    <property type="match status" value="1"/>
</dbReference>
<dbReference type="InterPro" id="IPR036291">
    <property type="entry name" value="NAD(P)-bd_dom_sf"/>
</dbReference>
<dbReference type="PANTHER" id="PTHR22604">
    <property type="entry name" value="OXIDOREDUCTASES"/>
    <property type="match status" value="1"/>
</dbReference>
<keyword evidence="6" id="KW-1185">Reference proteome</keyword>
<reference evidence="6" key="1">
    <citation type="submission" date="2016-02" db="EMBL/GenBank/DDBJ databases">
        <authorList>
            <person name="Holder M.E."/>
            <person name="Ajami N.J."/>
            <person name="Petrosino J.F."/>
        </authorList>
    </citation>
    <scope>NUCLEOTIDE SEQUENCE [LARGE SCALE GENOMIC DNA]</scope>
    <source>
        <strain evidence="6">CCUG 36733</strain>
    </source>
</reference>
<evidence type="ECO:0000313" key="5">
    <source>
        <dbReference type="EMBL" id="AMD88633.1"/>
    </source>
</evidence>
<dbReference type="Proteomes" id="UP000065220">
    <property type="component" value="Chromosome"/>
</dbReference>
<evidence type="ECO:0000259" key="3">
    <source>
        <dbReference type="Pfam" id="PF01408"/>
    </source>
</evidence>
<dbReference type="GO" id="GO:0000166">
    <property type="term" value="F:nucleotide binding"/>
    <property type="evidence" value="ECO:0007669"/>
    <property type="project" value="InterPro"/>
</dbReference>
<sequence length="330" mass="35246">MRWGIIGAGGIAGIFYHDAQAWSSARVVAVASRDRDRAGAFIADHPLDGIEPARALGSYEELVADPEVEAVYVATPHAFHAEHARLALEAGKPVLVEKAFTRNAAEARAVLDLAREHGLFVMEAMWTRFLPGQVLARHLLDSGLIGEPRFVRADHYQPISHVPRLARPELAGGALLDLGVYPVPWIHSLLGAPERVDAVGRLTDAGVDLDEVVTLGYPRATAVAASGMDARSATSGEVDATAGRICLAEKFYRPAPVRVVVDGEGRQEPCVDIVWDATVPGGFQLQAAEVARCVAAGRTESATVPWSTTIEVMEVLDAVRAAVGVRYPGE</sequence>
<dbReference type="GO" id="GO:0016491">
    <property type="term" value="F:oxidoreductase activity"/>
    <property type="evidence" value="ECO:0007669"/>
    <property type="project" value="UniProtKB-KW"/>
</dbReference>
<evidence type="ECO:0000256" key="2">
    <source>
        <dbReference type="ARBA" id="ARBA00023002"/>
    </source>
</evidence>
<protein>
    <submittedName>
        <fullName evidence="5">Uncharacterized protein</fullName>
    </submittedName>
</protein>
<feature type="domain" description="GFO/IDH/MocA-like oxidoreductase" evidence="4">
    <location>
        <begin position="136"/>
        <end position="245"/>
    </location>
</feature>
<dbReference type="InterPro" id="IPR055170">
    <property type="entry name" value="GFO_IDH_MocA-like_dom"/>
</dbReference>
<feature type="domain" description="Gfo/Idh/MocA-like oxidoreductase N-terminal" evidence="3">
    <location>
        <begin position="1"/>
        <end position="123"/>
    </location>
</feature>
<dbReference type="SUPFAM" id="SSF55347">
    <property type="entry name" value="Glyceraldehyde-3-phosphate dehydrogenase-like, C-terminal domain"/>
    <property type="match status" value="1"/>
</dbReference>